<dbReference type="Proteomes" id="UP000515873">
    <property type="component" value="Chromosome"/>
</dbReference>
<feature type="transmembrane region" description="Helical" evidence="3">
    <location>
        <begin position="133"/>
        <end position="153"/>
    </location>
</feature>
<dbReference type="AlphaFoldDB" id="A0A7G8Q0R9"/>
<feature type="transmembrane region" description="Helical" evidence="3">
    <location>
        <begin position="371"/>
        <end position="389"/>
    </location>
</feature>
<keyword evidence="3" id="KW-1133">Transmembrane helix</keyword>
<feature type="transmembrane region" description="Helical" evidence="3">
    <location>
        <begin position="159"/>
        <end position="177"/>
    </location>
</feature>
<evidence type="ECO:0000256" key="2">
    <source>
        <dbReference type="ARBA" id="ARBA00022803"/>
    </source>
</evidence>
<dbReference type="EMBL" id="CP060412">
    <property type="protein sequence ID" value="QNK00377.1"/>
    <property type="molecule type" value="Genomic_DNA"/>
</dbReference>
<feature type="transmembrane region" description="Helical" evidence="3">
    <location>
        <begin position="312"/>
        <end position="334"/>
    </location>
</feature>
<gene>
    <name evidence="4" type="ORF">H8F01_14825</name>
</gene>
<reference evidence="4 5" key="1">
    <citation type="submission" date="2020-08" db="EMBL/GenBank/DDBJ databases">
        <title>Dyella sp. G9 isolated from forest soil.</title>
        <authorList>
            <person name="Fu J."/>
            <person name="Qiu L."/>
        </authorList>
    </citation>
    <scope>NUCLEOTIDE SEQUENCE [LARGE SCALE GENOMIC DNA]</scope>
    <source>
        <strain evidence="4 5">G9</strain>
    </source>
</reference>
<evidence type="ECO:0000313" key="4">
    <source>
        <dbReference type="EMBL" id="QNK00377.1"/>
    </source>
</evidence>
<dbReference type="RefSeq" id="WP_187055856.1">
    <property type="nucleotide sequence ID" value="NZ_CP060412.1"/>
</dbReference>
<feature type="transmembrane region" description="Helical" evidence="3">
    <location>
        <begin position="242"/>
        <end position="263"/>
    </location>
</feature>
<keyword evidence="3" id="KW-0472">Membrane</keyword>
<protein>
    <recommendedName>
        <fullName evidence="6">Tetratricopeptide repeat protein</fullName>
    </recommendedName>
</protein>
<evidence type="ECO:0000313" key="5">
    <source>
        <dbReference type="Proteomes" id="UP000515873"/>
    </source>
</evidence>
<feature type="transmembrane region" description="Helical" evidence="3">
    <location>
        <begin position="12"/>
        <end position="30"/>
    </location>
</feature>
<evidence type="ECO:0000256" key="3">
    <source>
        <dbReference type="SAM" id="Phobius"/>
    </source>
</evidence>
<feature type="transmembrane region" description="Helical" evidence="3">
    <location>
        <begin position="346"/>
        <end position="365"/>
    </location>
</feature>
<keyword evidence="1" id="KW-0677">Repeat</keyword>
<sequence>MRPAPQIRFRHTWPWLAVVLTICTLIYWPSLRGPFLFDDSPNLSALTSIEHLSSWRDLGIYLSQARDFPGRPLSMLSFLLQRSDWPQSPLPFKLVNLGIHLACGCLVFLLTRRLSQALRQNNRPVESISQHDLAALLATAAWLLNPMALSGVVLVIQRMTLLMALFVLLGLLAYLHCVLGKNLPAHRRAVWMFTGLGLCTALSFLCKENGILLPLYALVLDATVLRTQVAQLPRTLQWLRRLLIWPAILFVLAYLINAGFAAWGQHYSRNFTLGERLLTEPRVLASYLGNTLLPQFGVYGLYHDNFTVSHDLMSPASTALCVIALVVALVAGLASIKRRPLLAMGILWYLAGQLIESSTVMLELYFEHRNYVPLIGVMVAISMGMVRLQAPAQRKLAQLTYGTWLVACCLATALSARVYASENLLATAWAQAQPDSIRAQTYLAERLVKSGHLDQSLHTIEAAQVHHPDNPGLAENRIYLRCRMGTLAPKDMDELDQLLRTAPFDRAAFENMELLRKLAASKQCPALNDSRWRDSVDILLGNAAYGDNPVSSGFLHYQKHFWAVQRGDLGMAMSELDATYQADPDANIPRIQAKYLVSAGLRTQAIDVLRDTDTSRLPLLRRLLVDDKAINQEAIAAIAHMK</sequence>
<keyword evidence="2" id="KW-0802">TPR repeat</keyword>
<keyword evidence="3" id="KW-0812">Transmembrane</keyword>
<accession>A0A7G8Q0R9</accession>
<dbReference type="PANTHER" id="PTHR44227">
    <property type="match status" value="1"/>
</dbReference>
<evidence type="ECO:0000256" key="1">
    <source>
        <dbReference type="ARBA" id="ARBA00022737"/>
    </source>
</evidence>
<feature type="transmembrane region" description="Helical" evidence="3">
    <location>
        <begin position="94"/>
        <end position="112"/>
    </location>
</feature>
<organism evidence="4 5">
    <name type="scientific">Dyella telluris</name>
    <dbReference type="NCBI Taxonomy" id="2763498"/>
    <lineage>
        <taxon>Bacteria</taxon>
        <taxon>Pseudomonadati</taxon>
        <taxon>Pseudomonadota</taxon>
        <taxon>Gammaproteobacteria</taxon>
        <taxon>Lysobacterales</taxon>
        <taxon>Rhodanobacteraceae</taxon>
        <taxon>Dyella</taxon>
    </lineage>
</organism>
<evidence type="ECO:0008006" key="6">
    <source>
        <dbReference type="Google" id="ProtNLM"/>
    </source>
</evidence>
<keyword evidence="5" id="KW-1185">Reference proteome</keyword>
<dbReference type="PANTHER" id="PTHR44227:SF3">
    <property type="entry name" value="PROTEIN O-MANNOSYL-TRANSFERASE TMTC4"/>
    <property type="match status" value="1"/>
</dbReference>
<dbReference type="InterPro" id="IPR052346">
    <property type="entry name" value="O-mannosyl-transferase_TMTC"/>
</dbReference>
<proteinExistence type="predicted"/>
<feature type="transmembrane region" description="Helical" evidence="3">
    <location>
        <begin position="401"/>
        <end position="420"/>
    </location>
</feature>
<dbReference type="KEGG" id="dtl:H8F01_14825"/>
<name>A0A7G8Q0R9_9GAMM</name>